<reference evidence="1 2" key="1">
    <citation type="journal article" date="2019" name="Sci. Rep.">
        <title>Orb-weaving spider Araneus ventricosus genome elucidates the spidroin gene catalogue.</title>
        <authorList>
            <person name="Kono N."/>
            <person name="Nakamura H."/>
            <person name="Ohtoshi R."/>
            <person name="Moran D.A.P."/>
            <person name="Shinohara A."/>
            <person name="Yoshida Y."/>
            <person name="Fujiwara M."/>
            <person name="Mori M."/>
            <person name="Tomita M."/>
            <person name="Arakawa K."/>
        </authorList>
    </citation>
    <scope>NUCLEOTIDE SEQUENCE [LARGE SCALE GENOMIC DNA]</scope>
</reference>
<proteinExistence type="predicted"/>
<protein>
    <submittedName>
        <fullName evidence="1">Uncharacterized protein</fullName>
    </submittedName>
</protein>
<organism evidence="1 2">
    <name type="scientific">Araneus ventricosus</name>
    <name type="common">Orbweaver spider</name>
    <name type="synonym">Epeira ventricosa</name>
    <dbReference type="NCBI Taxonomy" id="182803"/>
    <lineage>
        <taxon>Eukaryota</taxon>
        <taxon>Metazoa</taxon>
        <taxon>Ecdysozoa</taxon>
        <taxon>Arthropoda</taxon>
        <taxon>Chelicerata</taxon>
        <taxon>Arachnida</taxon>
        <taxon>Araneae</taxon>
        <taxon>Araneomorphae</taxon>
        <taxon>Entelegynae</taxon>
        <taxon>Araneoidea</taxon>
        <taxon>Araneidae</taxon>
        <taxon>Araneus</taxon>
    </lineage>
</organism>
<dbReference type="Proteomes" id="UP000499080">
    <property type="component" value="Unassembled WGS sequence"/>
</dbReference>
<sequence>MVGLSGVQYISSDGIALKRFATREPNSLFSLRKNAKSKEEKERLNQLLELLKKKLPDGFKIGAAVGEADCFFDSIAQGLKELQNKGLIKGCNVFSVKSLRESCKRYAQQVSQSKKDSWLNNTLKEEGKGCDISNGIAINYKERTSYIKVLNVDRDIGYSHLFPSKTQERKNKFSINKHFTLFVEELEKDKNIRYFIIYTNKGLDLTEEKRLKKGHSKDFYPFKLDSIDIQKKKYKILRNCLCINKTGLYRFSQEEITKLSSLLKLPPSFQREKEVFADDSEKEIKENFLHKLIFAVNQPIREELNTIMTNEIENKSNEVLYNYEELHEIALRSLESHDFGPITKEKMEKLLADVKSNRSSYEKIRNKNISEEIKFAKSVVGSNAAKAFKELYDLWFDVNGNKTQYLKTLEEEGVNLATMSSVLNGAGTNAAEAFKELYGLLFDAKGNKTQYLKTLEEEEVNLASMSSILSGAGVKASKAFEELYDLWFDVEGNKTQYLKTLETEGVSLANMSSILSRAAANAAKAFKSLYNLWFDARGNKTQYLRTFEVEGINLTNITSILHGAAASAAKAFKGLYNLWFDGEGNKTQYLKTLEEKGIDLTNLSSILNGAGANAPKAFKELYNIFFDERGNKRQYLKHFLKKKYKGESFTLHNLSSILSGAGANVKDSFEKLHNVCFDDKGKRRELLDDFYNAGFRPDKHFGAMNLRPTSEYRSRNARLGEAPCVSPATNIFVQEMCRSARSFPTESCISSAA</sequence>
<name>A0A4Y2KQ46_ARAVE</name>
<dbReference type="EMBL" id="BGPR01004794">
    <property type="protein sequence ID" value="GBN03426.1"/>
    <property type="molecule type" value="Genomic_DNA"/>
</dbReference>
<dbReference type="AlphaFoldDB" id="A0A4Y2KQ46"/>
<keyword evidence="2" id="KW-1185">Reference proteome</keyword>
<dbReference type="OrthoDB" id="7853416at2759"/>
<comment type="caution">
    <text evidence="1">The sequence shown here is derived from an EMBL/GenBank/DDBJ whole genome shotgun (WGS) entry which is preliminary data.</text>
</comment>
<gene>
    <name evidence="1" type="ORF">AVEN_114390_1</name>
</gene>
<evidence type="ECO:0000313" key="2">
    <source>
        <dbReference type="Proteomes" id="UP000499080"/>
    </source>
</evidence>
<evidence type="ECO:0000313" key="1">
    <source>
        <dbReference type="EMBL" id="GBN03426.1"/>
    </source>
</evidence>
<accession>A0A4Y2KQ46</accession>